<evidence type="ECO:0000313" key="2">
    <source>
        <dbReference type="Proteomes" id="UP000664267"/>
    </source>
</evidence>
<reference evidence="1" key="1">
    <citation type="submission" date="2021-03" db="EMBL/GenBank/DDBJ databases">
        <title>Molecular epidemiology and mechanisms of colistin and carbapenem resistance in Enterobacteriaceae from clinical isolates, the environment and porcine samples in Pretoria, South Africa.</title>
        <authorList>
            <person name="Bogoshi D."/>
            <person name="Mbelle N.M."/>
            <person name="Naidoo V."/>
            <person name="Osei Sekyere J."/>
        </authorList>
    </citation>
    <scope>NUCLEOTIDE SEQUENCE</scope>
    <source>
        <strain evidence="1">C029</strain>
    </source>
</reference>
<gene>
    <name evidence="1" type="ORF">J4733_05910</name>
</gene>
<comment type="caution">
    <text evidence="1">The sequence shown here is derived from an EMBL/GenBank/DDBJ whole genome shotgun (WGS) entry which is preliminary data.</text>
</comment>
<sequence length="60" mass="6926">MTLPTHPSSIIEGQYRCVKFNAVDQDGARCRVKLNIIQGQRAARRPCRHTSCYAISWRKH</sequence>
<organism evidence="1 2">
    <name type="scientific">Klebsiella pneumoniae</name>
    <dbReference type="NCBI Taxonomy" id="573"/>
    <lineage>
        <taxon>Bacteria</taxon>
        <taxon>Pseudomonadati</taxon>
        <taxon>Pseudomonadota</taxon>
        <taxon>Gammaproteobacteria</taxon>
        <taxon>Enterobacterales</taxon>
        <taxon>Enterobacteriaceae</taxon>
        <taxon>Klebsiella/Raoultella group</taxon>
        <taxon>Klebsiella</taxon>
        <taxon>Klebsiella pneumoniae complex</taxon>
    </lineage>
</organism>
<dbReference type="Proteomes" id="UP000664267">
    <property type="component" value="Unassembled WGS sequence"/>
</dbReference>
<evidence type="ECO:0000313" key="1">
    <source>
        <dbReference type="EMBL" id="MBO2025444.1"/>
    </source>
</evidence>
<name>A0A939NNC6_KLEPN</name>
<protein>
    <submittedName>
        <fullName evidence="1">Uncharacterized protein</fullName>
    </submittedName>
</protein>
<dbReference type="AlphaFoldDB" id="A0A939NNC6"/>
<proteinExistence type="predicted"/>
<dbReference type="EMBL" id="JAGETN010000009">
    <property type="protein sequence ID" value="MBO2025444.1"/>
    <property type="molecule type" value="Genomic_DNA"/>
</dbReference>
<accession>A0A939NNC6</accession>